<dbReference type="SUPFAM" id="SSF52047">
    <property type="entry name" value="RNI-like"/>
    <property type="match status" value="1"/>
</dbReference>
<dbReference type="EMBL" id="KN832986">
    <property type="protein sequence ID" value="KIM85073.1"/>
    <property type="molecule type" value="Genomic_DNA"/>
</dbReference>
<accession>A0A0C3BFJ7</accession>
<dbReference type="AlphaFoldDB" id="A0A0C3BFJ7"/>
<proteinExistence type="predicted"/>
<keyword evidence="2" id="KW-1185">Reference proteome</keyword>
<dbReference type="STRING" id="765440.A0A0C3BFJ7"/>
<dbReference type="OrthoDB" id="2269034at2759"/>
<evidence type="ECO:0008006" key="3">
    <source>
        <dbReference type="Google" id="ProtNLM"/>
    </source>
</evidence>
<dbReference type="InParanoid" id="A0A0C3BFJ7"/>
<organism evidence="1 2">
    <name type="scientific">Piloderma croceum (strain F 1598)</name>
    <dbReference type="NCBI Taxonomy" id="765440"/>
    <lineage>
        <taxon>Eukaryota</taxon>
        <taxon>Fungi</taxon>
        <taxon>Dikarya</taxon>
        <taxon>Basidiomycota</taxon>
        <taxon>Agaricomycotina</taxon>
        <taxon>Agaricomycetes</taxon>
        <taxon>Agaricomycetidae</taxon>
        <taxon>Atheliales</taxon>
        <taxon>Atheliaceae</taxon>
        <taxon>Piloderma</taxon>
    </lineage>
</organism>
<evidence type="ECO:0000313" key="1">
    <source>
        <dbReference type="EMBL" id="KIM85073.1"/>
    </source>
</evidence>
<reference evidence="2" key="2">
    <citation type="submission" date="2015-01" db="EMBL/GenBank/DDBJ databases">
        <title>Evolutionary Origins and Diversification of the Mycorrhizal Mutualists.</title>
        <authorList>
            <consortium name="DOE Joint Genome Institute"/>
            <consortium name="Mycorrhizal Genomics Consortium"/>
            <person name="Kohler A."/>
            <person name="Kuo A."/>
            <person name="Nagy L.G."/>
            <person name="Floudas D."/>
            <person name="Copeland A."/>
            <person name="Barry K.W."/>
            <person name="Cichocki N."/>
            <person name="Veneault-Fourrey C."/>
            <person name="LaButti K."/>
            <person name="Lindquist E.A."/>
            <person name="Lipzen A."/>
            <person name="Lundell T."/>
            <person name="Morin E."/>
            <person name="Murat C."/>
            <person name="Riley R."/>
            <person name="Ohm R."/>
            <person name="Sun H."/>
            <person name="Tunlid A."/>
            <person name="Henrissat B."/>
            <person name="Grigoriev I.V."/>
            <person name="Hibbett D.S."/>
            <person name="Martin F."/>
        </authorList>
    </citation>
    <scope>NUCLEOTIDE SEQUENCE [LARGE SCALE GENOMIC DNA]</scope>
    <source>
        <strain evidence="2">F 1598</strain>
    </source>
</reference>
<evidence type="ECO:0000313" key="2">
    <source>
        <dbReference type="Proteomes" id="UP000054166"/>
    </source>
</evidence>
<gene>
    <name evidence="1" type="ORF">PILCRDRAFT_380345</name>
</gene>
<sequence length="540" mass="61347">MSRSYQSPPQLSASTSSLIGTNRVPSEVEIVEIRGVLHDRRYRLASLAETSTSSAGSQMLYSLQKTRDALQGEVADLLALLSPSRRLSPELVAEIFELCLPVGGLSTSVFRANEAPILVAQICRGWRQVALSTPRLWTRMTIYLPLGHLPQSVWIAAIARASFASLLWLSRSGRYKLHLYVQYVRSDESDRSQVWLPAATELVSRLLLRHGSQIESLTVFLPVPCVSALLRISCTSLRKFMIIDHGLWWHGDYHLHHPPVPIGVYMAGQLRHLVLDTPAFDLQRTQYPWDQLTSLHLRQQFPINLVDSFNLLCLCRRLYTFKLNVVNPTGMVVSERFVAHSLRELWLYARPDDSGAFLGAILIPNLKKLVVGDAHHQNALLDFLGTLSRPLLSLRFHRIHDMPEEDLADALKFVPSLTELSTDSICHNLILMMMTPEDGYEPLCPHLQSLIMRLHLANEQLIELLEARCGTAFRDQGIAQLKTAHLTFMDFDLRDEAWEWDDVAWMKKVDQWRRQGVDLQLSDFNWNEGWDGAFVAAFGE</sequence>
<name>A0A0C3BFJ7_PILCF</name>
<reference evidence="1 2" key="1">
    <citation type="submission" date="2014-04" db="EMBL/GenBank/DDBJ databases">
        <authorList>
            <consortium name="DOE Joint Genome Institute"/>
            <person name="Kuo A."/>
            <person name="Tarkka M."/>
            <person name="Buscot F."/>
            <person name="Kohler A."/>
            <person name="Nagy L.G."/>
            <person name="Floudas D."/>
            <person name="Copeland A."/>
            <person name="Barry K.W."/>
            <person name="Cichocki N."/>
            <person name="Veneault-Fourrey C."/>
            <person name="LaButti K."/>
            <person name="Lindquist E.A."/>
            <person name="Lipzen A."/>
            <person name="Lundell T."/>
            <person name="Morin E."/>
            <person name="Murat C."/>
            <person name="Sun H."/>
            <person name="Tunlid A."/>
            <person name="Henrissat B."/>
            <person name="Grigoriev I.V."/>
            <person name="Hibbett D.S."/>
            <person name="Martin F."/>
            <person name="Nordberg H.P."/>
            <person name="Cantor M.N."/>
            <person name="Hua S.X."/>
        </authorList>
    </citation>
    <scope>NUCLEOTIDE SEQUENCE [LARGE SCALE GENOMIC DNA]</scope>
    <source>
        <strain evidence="1 2">F 1598</strain>
    </source>
</reference>
<protein>
    <recommendedName>
        <fullName evidence="3">F-box domain-containing protein</fullName>
    </recommendedName>
</protein>
<dbReference type="Proteomes" id="UP000054166">
    <property type="component" value="Unassembled WGS sequence"/>
</dbReference>
<dbReference type="HOGENOM" id="CLU_018544_12_0_1"/>